<organism evidence="1 2">
    <name type="scientific">Cirrhinus molitorella</name>
    <name type="common">mud carp</name>
    <dbReference type="NCBI Taxonomy" id="172907"/>
    <lineage>
        <taxon>Eukaryota</taxon>
        <taxon>Metazoa</taxon>
        <taxon>Chordata</taxon>
        <taxon>Craniata</taxon>
        <taxon>Vertebrata</taxon>
        <taxon>Euteleostomi</taxon>
        <taxon>Actinopterygii</taxon>
        <taxon>Neopterygii</taxon>
        <taxon>Teleostei</taxon>
        <taxon>Ostariophysi</taxon>
        <taxon>Cypriniformes</taxon>
        <taxon>Cyprinidae</taxon>
        <taxon>Labeoninae</taxon>
        <taxon>Labeonini</taxon>
        <taxon>Cirrhinus</taxon>
    </lineage>
</organism>
<dbReference type="SUPFAM" id="SSF49899">
    <property type="entry name" value="Concanavalin A-like lectins/glucanases"/>
    <property type="match status" value="1"/>
</dbReference>
<dbReference type="EMBL" id="JAYMGO010000009">
    <property type="protein sequence ID" value="KAL1268683.1"/>
    <property type="molecule type" value="Genomic_DNA"/>
</dbReference>
<dbReference type="InterPro" id="IPR013320">
    <property type="entry name" value="ConA-like_dom_sf"/>
</dbReference>
<keyword evidence="2" id="KW-1185">Reference proteome</keyword>
<dbReference type="InterPro" id="IPR043136">
    <property type="entry name" value="B30.2/SPRY_sf"/>
</dbReference>
<gene>
    <name evidence="1" type="ORF">QQF64_034046</name>
</gene>
<dbReference type="Proteomes" id="UP001558613">
    <property type="component" value="Unassembled WGS sequence"/>
</dbReference>
<proteinExistence type="predicted"/>
<protein>
    <submittedName>
        <fullName evidence="1">Uncharacterized protein</fullName>
    </submittedName>
</protein>
<dbReference type="Gene3D" id="2.60.120.920">
    <property type="match status" value="1"/>
</dbReference>
<sequence>MRESLHQLRDKLEDFFKEELKKIPDKVTFTNMVPRTRNDFLQYYLQLTLDPNTAHKRLHLSNRNRCTGVNKR</sequence>
<comment type="caution">
    <text evidence="1">The sequence shown here is derived from an EMBL/GenBank/DDBJ whole genome shotgun (WGS) entry which is preliminary data.</text>
</comment>
<reference evidence="1 2" key="1">
    <citation type="submission" date="2023-09" db="EMBL/GenBank/DDBJ databases">
        <authorList>
            <person name="Wang M."/>
        </authorList>
    </citation>
    <scope>NUCLEOTIDE SEQUENCE [LARGE SCALE GENOMIC DNA]</scope>
    <source>
        <strain evidence="1">GT-2023</strain>
        <tissue evidence="1">Liver</tissue>
    </source>
</reference>
<evidence type="ECO:0000313" key="2">
    <source>
        <dbReference type="Proteomes" id="UP001558613"/>
    </source>
</evidence>
<accession>A0ABR3MVL4</accession>
<name>A0ABR3MVL4_9TELE</name>
<evidence type="ECO:0000313" key="1">
    <source>
        <dbReference type="EMBL" id="KAL1268683.1"/>
    </source>
</evidence>